<feature type="domain" description="HTH cro/C1-type" evidence="1">
    <location>
        <begin position="31"/>
        <end position="85"/>
    </location>
</feature>
<protein>
    <recommendedName>
        <fullName evidence="1">HTH cro/C1-type domain-containing protein</fullName>
    </recommendedName>
</protein>
<dbReference type="GO" id="GO:0003677">
    <property type="term" value="F:DNA binding"/>
    <property type="evidence" value="ECO:0007669"/>
    <property type="project" value="InterPro"/>
</dbReference>
<organism evidence="2 3">
    <name type="scientific">Marinibactrum halimedae</name>
    <dbReference type="NCBI Taxonomy" id="1444977"/>
    <lineage>
        <taxon>Bacteria</taxon>
        <taxon>Pseudomonadati</taxon>
        <taxon>Pseudomonadota</taxon>
        <taxon>Gammaproteobacteria</taxon>
        <taxon>Cellvibrionales</taxon>
        <taxon>Cellvibrionaceae</taxon>
        <taxon>Marinibactrum</taxon>
    </lineage>
</organism>
<evidence type="ECO:0000259" key="1">
    <source>
        <dbReference type="PROSITE" id="PS50943"/>
    </source>
</evidence>
<evidence type="ECO:0000313" key="3">
    <source>
        <dbReference type="Proteomes" id="UP001156870"/>
    </source>
</evidence>
<keyword evidence="3" id="KW-1185">Reference proteome</keyword>
<sequence>MSFINNALFPPFGEGVLVKKMDAKPNIGLEIKRRRAQLRINQEELAFRSELADSFLQNVELGNQQLTLHTLFKVSVGLETEPEKLIHAAWISWKANLNNK</sequence>
<gene>
    <name evidence="2" type="ORF">GCM10007877_10960</name>
</gene>
<dbReference type="Proteomes" id="UP001156870">
    <property type="component" value="Unassembled WGS sequence"/>
</dbReference>
<name>A0AA37T5T6_9GAMM</name>
<dbReference type="InterPro" id="IPR001387">
    <property type="entry name" value="Cro/C1-type_HTH"/>
</dbReference>
<dbReference type="Pfam" id="PF01381">
    <property type="entry name" value="HTH_3"/>
    <property type="match status" value="1"/>
</dbReference>
<accession>A0AA37T5T6</accession>
<dbReference type="SUPFAM" id="SSF47413">
    <property type="entry name" value="lambda repressor-like DNA-binding domains"/>
    <property type="match status" value="1"/>
</dbReference>
<proteinExistence type="predicted"/>
<dbReference type="SMART" id="SM00530">
    <property type="entry name" value="HTH_XRE"/>
    <property type="match status" value="1"/>
</dbReference>
<dbReference type="PROSITE" id="PS50943">
    <property type="entry name" value="HTH_CROC1"/>
    <property type="match status" value="1"/>
</dbReference>
<dbReference type="EMBL" id="BSPD01000029">
    <property type="protein sequence ID" value="GLS25382.1"/>
    <property type="molecule type" value="Genomic_DNA"/>
</dbReference>
<dbReference type="CDD" id="cd00093">
    <property type="entry name" value="HTH_XRE"/>
    <property type="match status" value="1"/>
</dbReference>
<dbReference type="InterPro" id="IPR010982">
    <property type="entry name" value="Lambda_DNA-bd_dom_sf"/>
</dbReference>
<dbReference type="AlphaFoldDB" id="A0AA37T5T6"/>
<evidence type="ECO:0000313" key="2">
    <source>
        <dbReference type="EMBL" id="GLS25382.1"/>
    </source>
</evidence>
<reference evidence="2 3" key="1">
    <citation type="journal article" date="2014" name="Int. J. Syst. Evol. Microbiol.">
        <title>Complete genome sequence of Corynebacterium casei LMG S-19264T (=DSM 44701T), isolated from a smear-ripened cheese.</title>
        <authorList>
            <consortium name="US DOE Joint Genome Institute (JGI-PGF)"/>
            <person name="Walter F."/>
            <person name="Albersmeier A."/>
            <person name="Kalinowski J."/>
            <person name="Ruckert C."/>
        </authorList>
    </citation>
    <scope>NUCLEOTIDE SEQUENCE [LARGE SCALE GENOMIC DNA]</scope>
    <source>
        <strain evidence="2 3">NBRC 110095</strain>
    </source>
</reference>
<dbReference type="Gene3D" id="1.10.260.40">
    <property type="entry name" value="lambda repressor-like DNA-binding domains"/>
    <property type="match status" value="1"/>
</dbReference>
<comment type="caution">
    <text evidence="2">The sequence shown here is derived from an EMBL/GenBank/DDBJ whole genome shotgun (WGS) entry which is preliminary data.</text>
</comment>